<comment type="caution">
    <text evidence="1">The sequence shown here is derived from an EMBL/GenBank/DDBJ whole genome shotgun (WGS) entry which is preliminary data.</text>
</comment>
<name>A0A0M0ECT1_KOMEU</name>
<sequence length="172" mass="18920">MSFQLNLFGTTALADTQNDLFWGELEGEDGLPPVPPAAPAAMALPQIDFRMAADRGLADTWKQRARDNALAIALLKEIEEADRNASSPEQIILSRFIGFGAGELANNLFPSGSDSARPGWEEIGEAIHASTTDVERAGLKRATQYAHFTPELIVHALWNKVLQMGFRRRFRA</sequence>
<dbReference type="PATRIC" id="fig|33995.3.peg.3854"/>
<organism evidence="1 2">
    <name type="scientific">Komagataeibacter europaeus</name>
    <name type="common">Gluconacetobacter europaeus</name>
    <dbReference type="NCBI Taxonomy" id="33995"/>
    <lineage>
        <taxon>Bacteria</taxon>
        <taxon>Pseudomonadati</taxon>
        <taxon>Pseudomonadota</taxon>
        <taxon>Alphaproteobacteria</taxon>
        <taxon>Acetobacterales</taxon>
        <taxon>Acetobacteraceae</taxon>
        <taxon>Komagataeibacter</taxon>
    </lineage>
</organism>
<gene>
    <name evidence="1" type="ORF">KOEU_34830</name>
</gene>
<evidence type="ECO:0000313" key="2">
    <source>
        <dbReference type="Proteomes" id="UP000037566"/>
    </source>
</evidence>
<evidence type="ECO:0000313" key="1">
    <source>
        <dbReference type="EMBL" id="KON63038.1"/>
    </source>
</evidence>
<reference evidence="1" key="1">
    <citation type="submission" date="2015-08" db="EMBL/GenBank/DDBJ databases">
        <title>Draft genome sequence of Komagataeibacter europaeus CECT 8546 a cellulose producer strain from vinegar produced by the traditional method.</title>
        <authorList>
            <person name="Poehlein A."/>
            <person name="Valera M.J."/>
            <person name="Haack F.S."/>
            <person name="Mas A."/>
            <person name="Daniel R."/>
            <person name="Streit W.R."/>
            <person name="Mateo E."/>
        </authorList>
    </citation>
    <scope>NUCLEOTIDE SEQUENCE [LARGE SCALE GENOMIC DNA]</scope>
    <source>
        <strain evidence="1">CECT 8546</strain>
    </source>
</reference>
<proteinExistence type="predicted"/>
<protein>
    <submittedName>
        <fullName evidence="1">Uncharacterized protein</fullName>
    </submittedName>
</protein>
<dbReference type="STRING" id="33995.KOEU_34830"/>
<dbReference type="EMBL" id="LHUQ01000047">
    <property type="protein sequence ID" value="KON63038.1"/>
    <property type="molecule type" value="Genomic_DNA"/>
</dbReference>
<accession>A0A0M0ECT1</accession>
<dbReference type="AlphaFoldDB" id="A0A0M0ECT1"/>
<keyword evidence="2" id="KW-1185">Reference proteome</keyword>
<dbReference type="Proteomes" id="UP000037566">
    <property type="component" value="Unassembled WGS sequence"/>
</dbReference>